<feature type="transmembrane region" description="Helical" evidence="4">
    <location>
        <begin position="83"/>
        <end position="103"/>
    </location>
</feature>
<evidence type="ECO:0000256" key="1">
    <source>
        <dbReference type="ARBA" id="ARBA00022737"/>
    </source>
</evidence>
<dbReference type="SUPFAM" id="SSF48452">
    <property type="entry name" value="TPR-like"/>
    <property type="match status" value="2"/>
</dbReference>
<sequence length="425" mass="47001">MDFQILIQGLGSAASNPLAFGAYIVVALVWAFISYQKLYLSSIEKRISLLPEKDKIVALIQEGLKPKDGLTAKEYLIYTTRRYYFLGFLAIMAVAMLLTALGFQRYMELDKLKVEGRAINAAYEAFRRGTSEADDSNFKVSVGRLEESLKLNPTAAGYSNLSDIYDEIGEPDKAISASHIALKLDETNPTADNTLGLLYKDKKNFKLAESHLKSALVKFNNLGIRDDDFLASVLGNLGNVYYEMAEAETIKEEKIRLARIALDSYYSPALELKGSIQRKSFVAVLLGNSANCHRLLEEYATAESQMFESISLKEKILRGSPDSTALGIGYLNLADIYTKQDRLSDAERYVGKSDAIFKSSNYIIGLGSAELLMAEINKKKGDIHLARNHAQSARSIFAASGLDLYTRKAELLLASIDSLNGQSIK</sequence>
<evidence type="ECO:0000313" key="6">
    <source>
        <dbReference type="EMBL" id="GJN56429.1"/>
    </source>
</evidence>
<keyword evidence="4" id="KW-1133">Transmembrane helix</keyword>
<keyword evidence="4" id="KW-0812">Transmembrane</keyword>
<feature type="transmembrane region" description="Helical" evidence="4">
    <location>
        <begin position="20"/>
        <end position="40"/>
    </location>
</feature>
<organism evidence="5 7">
    <name type="scientific">Pseudomonas tohonis</name>
    <dbReference type="NCBI Taxonomy" id="2725477"/>
    <lineage>
        <taxon>Bacteria</taxon>
        <taxon>Pseudomonadati</taxon>
        <taxon>Pseudomonadota</taxon>
        <taxon>Gammaproteobacteria</taxon>
        <taxon>Pseudomonadales</taxon>
        <taxon>Pseudomonadaceae</taxon>
        <taxon>Pseudomonas</taxon>
    </lineage>
</organism>
<dbReference type="PROSITE" id="PS50005">
    <property type="entry name" value="TPR"/>
    <property type="match status" value="1"/>
</dbReference>
<reference evidence="5 7" key="1">
    <citation type="submission" date="2020-05" db="EMBL/GenBank/DDBJ databases">
        <title>Characterization of novel class B3 metallo-beta-lactamase from novel Pseudomonas species.</title>
        <authorList>
            <person name="Yamada K."/>
            <person name="Aoki K."/>
            <person name="Ishii Y."/>
        </authorList>
    </citation>
    <scope>NUCLEOTIDE SEQUENCE [LARGE SCALE GENOMIC DNA]</scope>
    <source>
        <strain evidence="5 7">TUM18999</strain>
        <strain evidence="6 8">TUM20286</strain>
    </source>
</reference>
<dbReference type="Proteomes" id="UP000509383">
    <property type="component" value="Chromosome"/>
</dbReference>
<keyword evidence="4" id="KW-0472">Membrane</keyword>
<accession>A0A6J4E305</accession>
<keyword evidence="2 3" id="KW-0802">TPR repeat</keyword>
<gene>
    <name evidence="5" type="ORF">TUM18999_25140</name>
    <name evidence="6" type="ORF">TUM20286_61810</name>
</gene>
<dbReference type="EMBL" id="BQKM01000035">
    <property type="protein sequence ID" value="GJN56429.1"/>
    <property type="molecule type" value="Genomic_DNA"/>
</dbReference>
<dbReference type="PANTHER" id="PTHR45641:SF19">
    <property type="entry name" value="NEPHROCYSTIN-3"/>
    <property type="match status" value="1"/>
</dbReference>
<evidence type="ECO:0000313" key="7">
    <source>
        <dbReference type="Proteomes" id="UP000509383"/>
    </source>
</evidence>
<keyword evidence="8" id="KW-1185">Reference proteome</keyword>
<dbReference type="Proteomes" id="UP001054892">
    <property type="component" value="Unassembled WGS sequence"/>
</dbReference>
<dbReference type="AlphaFoldDB" id="A0A6J4E305"/>
<dbReference type="EMBL" id="AP023189">
    <property type="protein sequence ID" value="BCG24323.1"/>
    <property type="molecule type" value="Genomic_DNA"/>
</dbReference>
<dbReference type="PANTHER" id="PTHR45641">
    <property type="entry name" value="TETRATRICOPEPTIDE REPEAT PROTEIN (AFU_ORTHOLOGUE AFUA_6G03870)"/>
    <property type="match status" value="1"/>
</dbReference>
<keyword evidence="1" id="KW-0677">Repeat</keyword>
<evidence type="ECO:0000256" key="4">
    <source>
        <dbReference type="SAM" id="Phobius"/>
    </source>
</evidence>
<evidence type="ECO:0000256" key="3">
    <source>
        <dbReference type="PROSITE-ProRule" id="PRU00339"/>
    </source>
</evidence>
<dbReference type="InterPro" id="IPR011990">
    <property type="entry name" value="TPR-like_helical_dom_sf"/>
</dbReference>
<evidence type="ECO:0000256" key="2">
    <source>
        <dbReference type="ARBA" id="ARBA00022803"/>
    </source>
</evidence>
<proteinExistence type="predicted"/>
<dbReference type="SMART" id="SM00028">
    <property type="entry name" value="TPR"/>
    <property type="match status" value="5"/>
</dbReference>
<dbReference type="Gene3D" id="1.25.40.10">
    <property type="entry name" value="Tetratricopeptide repeat domain"/>
    <property type="match status" value="3"/>
</dbReference>
<name>A0A6J4E305_9PSED</name>
<protein>
    <submittedName>
        <fullName evidence="5">Uncharacterized protein</fullName>
    </submittedName>
</protein>
<feature type="repeat" description="TPR" evidence="3">
    <location>
        <begin position="155"/>
        <end position="188"/>
    </location>
</feature>
<evidence type="ECO:0000313" key="5">
    <source>
        <dbReference type="EMBL" id="BCG24323.1"/>
    </source>
</evidence>
<evidence type="ECO:0000313" key="8">
    <source>
        <dbReference type="Proteomes" id="UP001054892"/>
    </source>
</evidence>
<dbReference type="KEGG" id="ptw:TUM18999_25140"/>
<dbReference type="RefSeq" id="WP_173174468.1">
    <property type="nucleotide sequence ID" value="NZ_AP023189.1"/>
</dbReference>
<dbReference type="InterPro" id="IPR019734">
    <property type="entry name" value="TPR_rpt"/>
</dbReference>